<evidence type="ECO:0008006" key="5">
    <source>
        <dbReference type="Google" id="ProtNLM"/>
    </source>
</evidence>
<protein>
    <recommendedName>
        <fullName evidence="5">TonB C-terminal domain-containing protein</fullName>
    </recommendedName>
</protein>
<sequence>MPVSAAQRLQRSQRALRVAFALSLALHAAILFAPIHVPGKVAHAPPRLNTRLSLRAPEPPPEVIEQPEPPPPPTKVPPQRHKPVITRKEGGLGASVDPAPTFSQADRDEMNRFLESLEQEAREQPSLAQHSLAMARQIGREATSGFDEGSVSLEQVPGSPVVDRFSLKLYYRALVDKLNRSKGHVRAEPKQVGYKDLLVQLRLNANGTIRSFDVLSAADQADQIAYIKQVIERAAPYSAFPPDINRSAQSMTIRMRIVPLRGGSDFEFESNY</sequence>
<dbReference type="AlphaFoldDB" id="A0A840BQ51"/>
<gene>
    <name evidence="3" type="ORF">GGR36_003158</name>
</gene>
<evidence type="ECO:0000256" key="1">
    <source>
        <dbReference type="SAM" id="MobiDB-lite"/>
    </source>
</evidence>
<keyword evidence="2" id="KW-1133">Transmembrane helix</keyword>
<feature type="compositionally biased region" description="Pro residues" evidence="1">
    <location>
        <begin position="57"/>
        <end position="76"/>
    </location>
</feature>
<keyword evidence="4" id="KW-1185">Reference proteome</keyword>
<feature type="transmembrane region" description="Helical" evidence="2">
    <location>
        <begin position="18"/>
        <end position="37"/>
    </location>
</feature>
<name>A0A840BQ51_9RHOO</name>
<keyword evidence="2" id="KW-0812">Transmembrane</keyword>
<evidence type="ECO:0000313" key="3">
    <source>
        <dbReference type="EMBL" id="MBB4013812.1"/>
    </source>
</evidence>
<accession>A0A840BQ51</accession>
<feature type="region of interest" description="Disordered" evidence="1">
    <location>
        <begin position="51"/>
        <end position="81"/>
    </location>
</feature>
<dbReference type="Proteomes" id="UP000561045">
    <property type="component" value="Unassembled WGS sequence"/>
</dbReference>
<evidence type="ECO:0000256" key="2">
    <source>
        <dbReference type="SAM" id="Phobius"/>
    </source>
</evidence>
<proteinExistence type="predicted"/>
<reference evidence="3 4" key="1">
    <citation type="submission" date="2020-08" db="EMBL/GenBank/DDBJ databases">
        <title>Genomic Encyclopedia of Type Strains, Phase IV (KMG-IV): sequencing the most valuable type-strain genomes for metagenomic binning, comparative biology and taxonomic classification.</title>
        <authorList>
            <person name="Goeker M."/>
        </authorList>
    </citation>
    <scope>NUCLEOTIDE SEQUENCE [LARGE SCALE GENOMIC DNA]</scope>
    <source>
        <strain evidence="3 4">DSM 106739</strain>
    </source>
</reference>
<evidence type="ECO:0000313" key="4">
    <source>
        <dbReference type="Proteomes" id="UP000561045"/>
    </source>
</evidence>
<dbReference type="RefSeq" id="WP_183635732.1">
    <property type="nucleotide sequence ID" value="NZ_BAABLE010000005.1"/>
</dbReference>
<comment type="caution">
    <text evidence="3">The sequence shown here is derived from an EMBL/GenBank/DDBJ whole genome shotgun (WGS) entry which is preliminary data.</text>
</comment>
<keyword evidence="2" id="KW-0472">Membrane</keyword>
<dbReference type="EMBL" id="JACIET010000002">
    <property type="protein sequence ID" value="MBB4013812.1"/>
    <property type="molecule type" value="Genomic_DNA"/>
</dbReference>
<organism evidence="3 4">
    <name type="scientific">Niveibacterium umoris</name>
    <dbReference type="NCBI Taxonomy" id="1193620"/>
    <lineage>
        <taxon>Bacteria</taxon>
        <taxon>Pseudomonadati</taxon>
        <taxon>Pseudomonadota</taxon>
        <taxon>Betaproteobacteria</taxon>
        <taxon>Rhodocyclales</taxon>
        <taxon>Rhodocyclaceae</taxon>
        <taxon>Niveibacterium</taxon>
    </lineage>
</organism>